<evidence type="ECO:0000313" key="3">
    <source>
        <dbReference type="Proteomes" id="UP000886595"/>
    </source>
</evidence>
<sequence length="69" mass="7796">MQTNHPKIGGNQLARMMSVSASNRWTEKLSDRALEMEASEHNGTKDSDKEEAARDGGRKKTKKRDRGCY</sequence>
<organism evidence="2 3">
    <name type="scientific">Brassica carinata</name>
    <name type="common">Ethiopian mustard</name>
    <name type="synonym">Abyssinian cabbage</name>
    <dbReference type="NCBI Taxonomy" id="52824"/>
    <lineage>
        <taxon>Eukaryota</taxon>
        <taxon>Viridiplantae</taxon>
        <taxon>Streptophyta</taxon>
        <taxon>Embryophyta</taxon>
        <taxon>Tracheophyta</taxon>
        <taxon>Spermatophyta</taxon>
        <taxon>Magnoliopsida</taxon>
        <taxon>eudicotyledons</taxon>
        <taxon>Gunneridae</taxon>
        <taxon>Pentapetalae</taxon>
        <taxon>rosids</taxon>
        <taxon>malvids</taxon>
        <taxon>Brassicales</taxon>
        <taxon>Brassicaceae</taxon>
        <taxon>Brassiceae</taxon>
        <taxon>Brassica</taxon>
    </lineage>
</organism>
<feature type="region of interest" description="Disordered" evidence="1">
    <location>
        <begin position="1"/>
        <end position="69"/>
    </location>
</feature>
<dbReference type="AlphaFoldDB" id="A0A8X7VES6"/>
<evidence type="ECO:0000256" key="1">
    <source>
        <dbReference type="SAM" id="MobiDB-lite"/>
    </source>
</evidence>
<dbReference type="EMBL" id="JAAMPC010000006">
    <property type="protein sequence ID" value="KAG2309675.1"/>
    <property type="molecule type" value="Genomic_DNA"/>
</dbReference>
<protein>
    <submittedName>
        <fullName evidence="2">Uncharacterized protein</fullName>
    </submittedName>
</protein>
<reference evidence="2 3" key="1">
    <citation type="submission" date="2020-02" db="EMBL/GenBank/DDBJ databases">
        <authorList>
            <person name="Ma Q."/>
            <person name="Huang Y."/>
            <person name="Song X."/>
            <person name="Pei D."/>
        </authorList>
    </citation>
    <scope>NUCLEOTIDE SEQUENCE [LARGE SCALE GENOMIC DNA]</scope>
    <source>
        <strain evidence="2">Sxm20200214</strain>
        <tissue evidence="2">Leaf</tissue>
    </source>
</reference>
<feature type="compositionally biased region" description="Basic and acidic residues" evidence="1">
    <location>
        <begin position="25"/>
        <end position="58"/>
    </location>
</feature>
<accession>A0A8X7VES6</accession>
<feature type="compositionally biased region" description="Basic residues" evidence="1">
    <location>
        <begin position="59"/>
        <end position="69"/>
    </location>
</feature>
<proteinExistence type="predicted"/>
<keyword evidence="3" id="KW-1185">Reference proteome</keyword>
<name>A0A8X7VES6_BRACI</name>
<comment type="caution">
    <text evidence="2">The sequence shown here is derived from an EMBL/GenBank/DDBJ whole genome shotgun (WGS) entry which is preliminary data.</text>
</comment>
<dbReference type="Proteomes" id="UP000886595">
    <property type="component" value="Unassembled WGS sequence"/>
</dbReference>
<gene>
    <name evidence="2" type="ORF">Bca52824_029423</name>
</gene>
<evidence type="ECO:0000313" key="2">
    <source>
        <dbReference type="EMBL" id="KAG2309675.1"/>
    </source>
</evidence>